<dbReference type="OrthoDB" id="10940at2157"/>
<dbReference type="OMA" id="NIWYGAV"/>
<reference evidence="1" key="5">
    <citation type="submission" date="2018-10" db="EMBL/GenBank/DDBJ databases">
        <authorList>
            <person name="McCarthy S."/>
            <person name="Gradnigo J."/>
            <person name="Johnson T."/>
            <person name="Payne S."/>
            <person name="Lipzen A."/>
            <person name="Schackwitz W."/>
            <person name="Martin J."/>
            <person name="Moriyama E."/>
            <person name="Blum P."/>
        </authorList>
    </citation>
    <scope>NUCLEOTIDE SEQUENCE</scope>
    <source>
        <strain evidence="1">SARC-B</strain>
        <strain evidence="2">SARC-C</strain>
        <strain evidence="3">SULA</strain>
    </source>
</reference>
<reference evidence="13 14" key="1">
    <citation type="journal article" date="2015" name="Genome Announc.">
        <title>Complete Genome Sequence of Sulfolobus solfataricus Strain 98/2 and Evolved Derivatives.</title>
        <authorList>
            <person name="McCarthy S."/>
            <person name="Gradnigo J."/>
            <person name="Johnson T."/>
            <person name="Payne S."/>
            <person name="Lipzen A."/>
            <person name="Martin J."/>
            <person name="Schackwitz W."/>
            <person name="Moriyama E."/>
            <person name="Blum P."/>
        </authorList>
    </citation>
    <scope>NUCLEOTIDE SEQUENCE [LARGE SCALE GENOMIC DNA]</scope>
    <source>
        <strain evidence="13">98/2 SULC</strain>
        <strain evidence="1">SARC-B</strain>
        <strain evidence="2">SARC-C</strain>
        <strain evidence="3 15">SULA</strain>
        <strain evidence="14">SULB</strain>
    </source>
</reference>
<dbReference type="EMBL" id="CP011055">
    <property type="protein sequence ID" value="AKA73680.1"/>
    <property type="molecule type" value="Genomic_DNA"/>
</dbReference>
<evidence type="ECO:0000313" key="11">
    <source>
        <dbReference type="EMBL" id="QPG50669.1"/>
    </source>
</evidence>
<evidence type="ECO:0000313" key="8">
    <source>
        <dbReference type="EMBL" id="AZF78623.1"/>
    </source>
</evidence>
<dbReference type="PANTHER" id="PTHR13061">
    <property type="entry name" value="DYNACTIN SUBUNIT P25"/>
    <property type="match status" value="1"/>
</dbReference>
<dbReference type="Proteomes" id="UP000275843">
    <property type="component" value="Chromosome"/>
</dbReference>
<name>A0A0E3K7R5_SACSO</name>
<dbReference type="Proteomes" id="UP000282269">
    <property type="component" value="Chromosome"/>
</dbReference>
<dbReference type="AlphaFoldDB" id="A0A0E3K7R5"/>
<evidence type="ECO:0000313" key="19">
    <source>
        <dbReference type="Proteomes" id="UP000273194"/>
    </source>
</evidence>
<evidence type="ECO:0000313" key="16">
    <source>
        <dbReference type="Proteomes" id="UP000076770"/>
    </source>
</evidence>
<dbReference type="EMBL" id="CP033238">
    <property type="protein sequence ID" value="AZF76013.1"/>
    <property type="molecule type" value="Genomic_DNA"/>
</dbReference>
<dbReference type="GeneID" id="44129346"/>
<dbReference type="Gene3D" id="2.160.10.10">
    <property type="entry name" value="Hexapeptide repeat proteins"/>
    <property type="match status" value="1"/>
</dbReference>
<evidence type="ECO:0000313" key="9">
    <source>
        <dbReference type="EMBL" id="AZF81227.1"/>
    </source>
</evidence>
<dbReference type="Proteomes" id="UP000278715">
    <property type="component" value="Chromosome"/>
</dbReference>
<dbReference type="Proteomes" id="UP000033057">
    <property type="component" value="Chromosome"/>
</dbReference>
<dbReference type="KEGG" id="ssoa:SULA_1390"/>
<accession>A0A0E3K7R5</accession>
<dbReference type="PATRIC" id="fig|2287.6.peg.1437"/>
<reference evidence="17 18" key="4">
    <citation type="journal article" date="2018" name="Proc. Natl. Acad. Sci. U.S.A.">
        <title>Nonmutational mechanism of inheritance in the Archaeon Sulfolobus solfataricus.</title>
        <authorList>
            <person name="Payne S."/>
            <person name="McCarthy S."/>
            <person name="Johnson T."/>
            <person name="North E."/>
            <person name="Blum P."/>
        </authorList>
    </citation>
    <scope>NUCLEOTIDE SEQUENCE [LARGE SCALE GENOMIC DNA]</scope>
    <source>
        <strain evidence="5 17">SARC-H</strain>
        <strain evidence="6 21">SARC-I</strain>
        <strain evidence="8 22">SARC-N</strain>
        <strain evidence="9 23">SARC-O</strain>
        <strain evidence="10 18">SUL120</strain>
        <strain evidence="4 19">SULG</strain>
        <strain evidence="7 20">SULM</strain>
    </source>
</reference>
<dbReference type="EMBL" id="LT549890">
    <property type="protein sequence ID" value="SAI83908.1"/>
    <property type="molecule type" value="Genomic_DNA"/>
</dbReference>
<dbReference type="InterPro" id="IPR050484">
    <property type="entry name" value="Transf_Hexapept/Carb_Anhydrase"/>
</dbReference>
<reference evidence="11 24" key="6">
    <citation type="journal article" date="2020" name="Nat. Commun.">
        <title>The structures of two archaeal type IV pili illuminate evolutionary relationships.</title>
        <authorList>
            <person name="Wang F."/>
            <person name="Baquero D.P."/>
            <person name="Su Z."/>
            <person name="Beltran L.C."/>
            <person name="Prangishvili D."/>
            <person name="Krupovic M."/>
            <person name="Egelman E.H."/>
        </authorList>
    </citation>
    <scope>NUCLEOTIDE SEQUENCE [LARGE SCALE GENOMIC DNA]</scope>
    <source>
        <strain evidence="11 24">POZ149</strain>
    </source>
</reference>
<evidence type="ECO:0000313" key="6">
    <source>
        <dbReference type="EMBL" id="AZF73389.1"/>
    </source>
</evidence>
<dbReference type="Pfam" id="PF21711">
    <property type="entry name" value="DCTN5"/>
    <property type="match status" value="1"/>
</dbReference>
<evidence type="ECO:0000313" key="1">
    <source>
        <dbReference type="EMBL" id="AKA73680.1"/>
    </source>
</evidence>
<evidence type="ECO:0000313" key="24">
    <source>
        <dbReference type="Proteomes" id="UP000594632"/>
    </source>
</evidence>
<evidence type="ECO:0000313" key="18">
    <source>
        <dbReference type="Proteomes" id="UP000269431"/>
    </source>
</evidence>
<dbReference type="EMBL" id="CP033236">
    <property type="protein sequence ID" value="AZF70769.1"/>
    <property type="molecule type" value="Genomic_DNA"/>
</dbReference>
<dbReference type="Proteomes" id="UP000273443">
    <property type="component" value="Chromosome"/>
</dbReference>
<dbReference type="EMBL" id="CP033235">
    <property type="protein sequence ID" value="AZF68149.1"/>
    <property type="molecule type" value="Genomic_DNA"/>
</dbReference>
<evidence type="ECO:0000313" key="13">
    <source>
        <dbReference type="Proteomes" id="UP000033057"/>
    </source>
</evidence>
<evidence type="ECO:0000313" key="7">
    <source>
        <dbReference type="EMBL" id="AZF76013.1"/>
    </source>
</evidence>
<dbReference type="Proteomes" id="UP000273194">
    <property type="component" value="Chromosome"/>
</dbReference>
<evidence type="ECO:0000313" key="22">
    <source>
        <dbReference type="Proteomes" id="UP000278715"/>
    </source>
</evidence>
<dbReference type="GeneID" id="1455512"/>
<protein>
    <submittedName>
        <fullName evidence="1">Gamma carbonic anhydrase family protein</fullName>
    </submittedName>
</protein>
<evidence type="ECO:0000313" key="14">
    <source>
        <dbReference type="Proteomes" id="UP000033085"/>
    </source>
</evidence>
<evidence type="ECO:0000313" key="4">
    <source>
        <dbReference type="EMBL" id="AZF68149.1"/>
    </source>
</evidence>
<dbReference type="EMBL" id="CP033237">
    <property type="protein sequence ID" value="AZF73389.1"/>
    <property type="molecule type" value="Genomic_DNA"/>
</dbReference>
<evidence type="ECO:0000313" key="10">
    <source>
        <dbReference type="EMBL" id="AZF83864.1"/>
    </source>
</evidence>
<dbReference type="InterPro" id="IPR011004">
    <property type="entry name" value="Trimer_LpxA-like_sf"/>
</dbReference>
<dbReference type="Proteomes" id="UP000076770">
    <property type="component" value="Chromosome i"/>
</dbReference>
<dbReference type="RefSeq" id="WP_009990675.1">
    <property type="nucleotide sequence ID" value="NZ_CP011055.2"/>
</dbReference>
<dbReference type="CDD" id="cd04650">
    <property type="entry name" value="LbH_FBP"/>
    <property type="match status" value="1"/>
</dbReference>
<dbReference type="Proteomes" id="UP000033085">
    <property type="component" value="Chromosome"/>
</dbReference>
<reference evidence="16" key="3">
    <citation type="submission" date="2016-04" db="EMBL/GenBank/DDBJ databases">
        <authorList>
            <person name="Shah S.A."/>
            <person name="Garrett R.A."/>
        </authorList>
    </citation>
    <scope>NUCLEOTIDE SEQUENCE [LARGE SCALE GENOMIC DNA]</scope>
    <source>
        <strain evidence="16">ATCC 35091 / DSM 1616 / JCM 8930 / NBRC 15331 / P1</strain>
    </source>
</reference>
<dbReference type="KEGG" id="ssol:SULB_1391"/>
<evidence type="ECO:0000313" key="2">
    <source>
        <dbReference type="EMBL" id="AKA76377.1"/>
    </source>
</evidence>
<gene>
    <name evidence="11" type="ORF">HFC64_13375</name>
    <name evidence="12" type="ORF">SSOP1_0354</name>
    <name evidence="3" type="ORF">SULA_1390</name>
    <name evidence="1" type="ORF">SULB_1391</name>
    <name evidence="2" type="ORF">SULC_1389</name>
    <name evidence="4" type="ORF">SULG_06900</name>
    <name evidence="5" type="ORF">SULH_06900</name>
    <name evidence="6" type="ORF">SULI_06900</name>
    <name evidence="7" type="ORF">SULM_06900</name>
    <name evidence="8" type="ORF">SULN_06900</name>
    <name evidence="9" type="ORF">SULO_06910</name>
    <name evidence="10" type="ORF">SULZ_07145</name>
</gene>
<evidence type="ECO:0000313" key="21">
    <source>
        <dbReference type="Proteomes" id="UP000275843"/>
    </source>
</evidence>
<dbReference type="EMBL" id="CP033240">
    <property type="protein sequence ID" value="AZF81227.1"/>
    <property type="molecule type" value="Genomic_DNA"/>
</dbReference>
<reference evidence="12" key="2">
    <citation type="submission" date="2016-04" db="EMBL/GenBank/DDBJ databases">
        <authorList>
            <person name="Evans L.H."/>
            <person name="Alamgir A."/>
            <person name="Owens N."/>
            <person name="Weber N.D."/>
            <person name="Virtaneva K."/>
            <person name="Barbian K."/>
            <person name="Babar A."/>
            <person name="Rosenke K."/>
        </authorList>
    </citation>
    <scope>NUCLEOTIDE SEQUENCE</scope>
    <source>
        <strain evidence="12">P1</strain>
    </source>
</reference>
<dbReference type="SUPFAM" id="SSF51161">
    <property type="entry name" value="Trimeric LpxA-like enzymes"/>
    <property type="match status" value="1"/>
</dbReference>
<dbReference type="EMBL" id="CP011057">
    <property type="protein sequence ID" value="AKA79069.1"/>
    <property type="molecule type" value="Genomic_DNA"/>
</dbReference>
<dbReference type="EMBL" id="CP033239">
    <property type="protein sequence ID" value="AZF78623.1"/>
    <property type="molecule type" value="Genomic_DNA"/>
</dbReference>
<sequence length="169" mass="18516">MPIEEYLGKTPKVSQKAYIHPTSYIIGDVEIGDLTSIWHYVVIRGDNDSIRIGKESNVQENTTIHTDYGYPVEIGDKVTIGHNAVIHGAKVSSHVIVGMGAILLNGSQVKEYSIIGAGSVVTQGTVIPPYSVAVGVPAKVIKKLREDEILIIDENAEEYLKHTRRLLKL</sequence>
<evidence type="ECO:0000313" key="15">
    <source>
        <dbReference type="Proteomes" id="UP000033106"/>
    </source>
</evidence>
<dbReference type="Proteomes" id="UP000033106">
    <property type="component" value="Chromosome"/>
</dbReference>
<evidence type="ECO:0000313" key="3">
    <source>
        <dbReference type="EMBL" id="AKA79069.1"/>
    </source>
</evidence>
<evidence type="ECO:0000313" key="23">
    <source>
        <dbReference type="Proteomes" id="UP000282269"/>
    </source>
</evidence>
<evidence type="ECO:0000313" key="17">
    <source>
        <dbReference type="Proteomes" id="UP000267993"/>
    </source>
</evidence>
<evidence type="ECO:0000313" key="12">
    <source>
        <dbReference type="EMBL" id="SAI83908.1"/>
    </source>
</evidence>
<dbReference type="Proteomes" id="UP000594632">
    <property type="component" value="Chromosome"/>
</dbReference>
<organism evidence="1 14">
    <name type="scientific">Saccharolobus solfataricus</name>
    <name type="common">Sulfolobus solfataricus</name>
    <dbReference type="NCBI Taxonomy" id="2287"/>
    <lineage>
        <taxon>Archaea</taxon>
        <taxon>Thermoproteota</taxon>
        <taxon>Thermoprotei</taxon>
        <taxon>Sulfolobales</taxon>
        <taxon>Sulfolobaceae</taxon>
        <taxon>Saccharolobus</taxon>
    </lineage>
</organism>
<dbReference type="KEGG" id="ssof:SULC_1389"/>
<dbReference type="PANTHER" id="PTHR13061:SF29">
    <property type="entry name" value="GAMMA CARBONIC ANHYDRASE-LIKE 1, MITOCHONDRIAL-RELATED"/>
    <property type="match status" value="1"/>
</dbReference>
<evidence type="ECO:0000313" key="5">
    <source>
        <dbReference type="EMBL" id="AZF70769.1"/>
    </source>
</evidence>
<dbReference type="EMBL" id="CP033241">
    <property type="protein sequence ID" value="AZF83864.1"/>
    <property type="molecule type" value="Genomic_DNA"/>
</dbReference>
<dbReference type="Proteomes" id="UP000267993">
    <property type="component" value="Chromosome"/>
</dbReference>
<dbReference type="EMBL" id="CP050869">
    <property type="protein sequence ID" value="QPG50669.1"/>
    <property type="molecule type" value="Genomic_DNA"/>
</dbReference>
<dbReference type="Proteomes" id="UP000269431">
    <property type="component" value="Chromosome"/>
</dbReference>
<proteinExistence type="predicted"/>
<evidence type="ECO:0000313" key="20">
    <source>
        <dbReference type="Proteomes" id="UP000273443"/>
    </source>
</evidence>
<dbReference type="EMBL" id="CP011056">
    <property type="protein sequence ID" value="AKA76377.1"/>
    <property type="molecule type" value="Genomic_DNA"/>
</dbReference>